<proteinExistence type="predicted"/>
<evidence type="ECO:0000313" key="4">
    <source>
        <dbReference type="Proteomes" id="UP000199034"/>
    </source>
</evidence>
<feature type="domain" description="CheW-like" evidence="2">
    <location>
        <begin position="16"/>
        <end position="155"/>
    </location>
</feature>
<dbReference type="GO" id="GO:0005829">
    <property type="term" value="C:cytosol"/>
    <property type="evidence" value="ECO:0007669"/>
    <property type="project" value="TreeGrafter"/>
</dbReference>
<evidence type="ECO:0000256" key="1">
    <source>
        <dbReference type="SAM" id="MobiDB-lite"/>
    </source>
</evidence>
<feature type="domain" description="CheW-like" evidence="2">
    <location>
        <begin position="348"/>
        <end position="491"/>
    </location>
</feature>
<feature type="compositionally biased region" description="Polar residues" evidence="1">
    <location>
        <begin position="491"/>
        <end position="506"/>
    </location>
</feature>
<dbReference type="Pfam" id="PF01584">
    <property type="entry name" value="CheW"/>
    <property type="match status" value="3"/>
</dbReference>
<dbReference type="STRING" id="1045774.SAMN05421872_101383"/>
<sequence length="521" mass="53160">MPDLVSDTVSDAASDADVYGLLRLGGIDVALPLSALREVVPRPATLTDLPVVAPGLVGAMGLRSLVLPVVDLRPLLERPDDVLPDQVVVVVAYGGRVVGLVADEVRGVTRVPHDDRLPLSAADGRLLVTHAFQHEDGATPISILDAEVLLSLPGVPTVAEQVASEPVVDTVAATGLAGSRSITLVRCGPQVLALEVGDIHTTIPLAGVDPSLLTGGACVGQTVYSGREVAVVDPLTLLGLPPLPEEDLGAGVVLEIGRGLVVLAVSELVELRGTGAGILPVPAYGALRPELLLGMVELDEAACLVLDGAALRSDAQLLSLAAVNTDVHPAAGAVGTGPAVAGEVASGRGPSYVTFTAGISLASPLTQVSEILPFPQALTPTAADQVLGLTVHRGRVVPVVCLSTLLGHPPLSRAASSCLLLVEVDDEPLAFAVDALGGIEPLTWTDPASTERPLLVDVARAAHDAPLVQVAGSDKLVPDLDLPAIARSVRGSTQEGEMLRETSSGSPELLSGSDREPMVAA</sequence>
<organism evidence="3 4">
    <name type="scientific">Nocardioides lianchengensis</name>
    <dbReference type="NCBI Taxonomy" id="1045774"/>
    <lineage>
        <taxon>Bacteria</taxon>
        <taxon>Bacillati</taxon>
        <taxon>Actinomycetota</taxon>
        <taxon>Actinomycetes</taxon>
        <taxon>Propionibacteriales</taxon>
        <taxon>Nocardioidaceae</taxon>
        <taxon>Nocardioides</taxon>
    </lineage>
</organism>
<dbReference type="Proteomes" id="UP000199034">
    <property type="component" value="Unassembled WGS sequence"/>
</dbReference>
<dbReference type="PANTHER" id="PTHR22617:SF23">
    <property type="entry name" value="CHEMOTAXIS PROTEIN CHEW"/>
    <property type="match status" value="1"/>
</dbReference>
<dbReference type="AlphaFoldDB" id="A0A1G6J625"/>
<protein>
    <submittedName>
        <fullName evidence="3">Purine-binding chemotaxis protein CheW</fullName>
    </submittedName>
</protein>
<evidence type="ECO:0000259" key="2">
    <source>
        <dbReference type="PROSITE" id="PS50851"/>
    </source>
</evidence>
<dbReference type="SMART" id="SM00260">
    <property type="entry name" value="CheW"/>
    <property type="match status" value="2"/>
</dbReference>
<name>A0A1G6J625_9ACTN</name>
<dbReference type="SUPFAM" id="SSF50341">
    <property type="entry name" value="CheW-like"/>
    <property type="match status" value="3"/>
</dbReference>
<dbReference type="InterPro" id="IPR002545">
    <property type="entry name" value="CheW-lke_dom"/>
</dbReference>
<evidence type="ECO:0000313" key="3">
    <source>
        <dbReference type="EMBL" id="SDC14129.1"/>
    </source>
</evidence>
<dbReference type="InterPro" id="IPR039315">
    <property type="entry name" value="CheW"/>
</dbReference>
<dbReference type="Gene3D" id="2.30.30.40">
    <property type="entry name" value="SH3 Domains"/>
    <property type="match status" value="1"/>
</dbReference>
<dbReference type="PROSITE" id="PS50851">
    <property type="entry name" value="CHEW"/>
    <property type="match status" value="3"/>
</dbReference>
<feature type="region of interest" description="Disordered" evidence="1">
    <location>
        <begin position="491"/>
        <end position="521"/>
    </location>
</feature>
<dbReference type="EMBL" id="FMZM01000001">
    <property type="protein sequence ID" value="SDC14129.1"/>
    <property type="molecule type" value="Genomic_DNA"/>
</dbReference>
<keyword evidence="4" id="KW-1185">Reference proteome</keyword>
<dbReference type="GO" id="GO:0006935">
    <property type="term" value="P:chemotaxis"/>
    <property type="evidence" value="ECO:0007669"/>
    <property type="project" value="InterPro"/>
</dbReference>
<dbReference type="InterPro" id="IPR036061">
    <property type="entry name" value="CheW-like_dom_sf"/>
</dbReference>
<reference evidence="3 4" key="1">
    <citation type="submission" date="2016-10" db="EMBL/GenBank/DDBJ databases">
        <authorList>
            <person name="de Groot N.N."/>
        </authorList>
    </citation>
    <scope>NUCLEOTIDE SEQUENCE [LARGE SCALE GENOMIC DNA]</scope>
    <source>
        <strain evidence="3 4">CGMCC 4.6858</strain>
    </source>
</reference>
<accession>A0A1G6J625</accession>
<dbReference type="PANTHER" id="PTHR22617">
    <property type="entry name" value="CHEMOTAXIS SENSOR HISTIDINE KINASE-RELATED"/>
    <property type="match status" value="1"/>
</dbReference>
<feature type="domain" description="CheW-like" evidence="2">
    <location>
        <begin position="179"/>
        <end position="317"/>
    </location>
</feature>
<dbReference type="Gene3D" id="2.40.50.180">
    <property type="entry name" value="CheA-289, Domain 4"/>
    <property type="match status" value="2"/>
</dbReference>
<dbReference type="GO" id="GO:0007165">
    <property type="term" value="P:signal transduction"/>
    <property type="evidence" value="ECO:0007669"/>
    <property type="project" value="InterPro"/>
</dbReference>
<gene>
    <name evidence="3" type="ORF">SAMN05421872_101383</name>
</gene>